<keyword evidence="2" id="KW-1185">Reference proteome</keyword>
<evidence type="ECO:0000313" key="2">
    <source>
        <dbReference type="Proteomes" id="UP000184536"/>
    </source>
</evidence>
<protein>
    <submittedName>
        <fullName evidence="1">Uncharacterized protein</fullName>
    </submittedName>
</protein>
<dbReference type="EMBL" id="FQZV01000004">
    <property type="protein sequence ID" value="SHI62074.1"/>
    <property type="molecule type" value="Genomic_DNA"/>
</dbReference>
<reference evidence="2" key="1">
    <citation type="submission" date="2016-11" db="EMBL/GenBank/DDBJ databases">
        <authorList>
            <person name="Varghese N."/>
            <person name="Submissions S."/>
        </authorList>
    </citation>
    <scope>NUCLEOTIDE SEQUENCE [LARGE SCALE GENOMIC DNA]</scope>
    <source>
        <strain evidence="2">DSM 17957</strain>
    </source>
</reference>
<evidence type="ECO:0000313" key="1">
    <source>
        <dbReference type="EMBL" id="SHI62074.1"/>
    </source>
</evidence>
<proteinExistence type="predicted"/>
<dbReference type="Proteomes" id="UP000184536">
    <property type="component" value="Unassembled WGS sequence"/>
</dbReference>
<gene>
    <name evidence="1" type="ORF">SAMN02745975_00261</name>
</gene>
<sequence>MDLRITTTPALIGIDRTPGGFDIRQPKADMELNIEHPKVEIHTEHGQVRIDQSQCFAEAGLKSYSELTIDNAAFARQKVMQTIEKIVRQGDQLMAIETGADPIPGQAEENAFLWDDVEVNFDLIPKSRPKIDFVGGTVDIQVKEGRVNLQVQVNKPIVNYTPTKIDIYLRQKNSIQIEYAGSKFNQLG</sequence>
<dbReference type="AlphaFoldDB" id="A0A1M6CMQ7"/>
<name>A0A1M6CMQ7_9FIRM</name>
<dbReference type="RefSeq" id="WP_110939565.1">
    <property type="nucleotide sequence ID" value="NZ_FQZV01000004.1"/>
</dbReference>
<dbReference type="STRING" id="1121919.SAMN02745975_00261"/>
<dbReference type="OrthoDB" id="2112831at2"/>
<organism evidence="1 2">
    <name type="scientific">Geosporobacter subterraneus DSM 17957</name>
    <dbReference type="NCBI Taxonomy" id="1121919"/>
    <lineage>
        <taxon>Bacteria</taxon>
        <taxon>Bacillati</taxon>
        <taxon>Bacillota</taxon>
        <taxon>Clostridia</taxon>
        <taxon>Peptostreptococcales</taxon>
        <taxon>Thermotaleaceae</taxon>
        <taxon>Geosporobacter</taxon>
    </lineage>
</organism>
<dbReference type="Pfam" id="PF20074">
    <property type="entry name" value="DUF6470"/>
    <property type="match status" value="1"/>
</dbReference>
<dbReference type="InterPro" id="IPR045527">
    <property type="entry name" value="DUF6470"/>
</dbReference>
<accession>A0A1M6CMQ7</accession>